<evidence type="ECO:0000256" key="1">
    <source>
        <dbReference type="ARBA" id="ARBA00004496"/>
    </source>
</evidence>
<keyword evidence="2 4" id="KW-0963">Cytoplasm</keyword>
<dbReference type="InterPro" id="IPR005623">
    <property type="entry name" value="Chaperone_NapD_NO3_reduct"/>
</dbReference>
<comment type="similarity">
    <text evidence="4">Belongs to the NapD family.</text>
</comment>
<accession>A0A120FRJ6</accession>
<dbReference type="Gene3D" id="3.30.70.920">
    <property type="match status" value="1"/>
</dbReference>
<dbReference type="RefSeq" id="WP_062368225.1">
    <property type="nucleotide sequence ID" value="NZ_LNCD01000001.1"/>
</dbReference>
<dbReference type="OrthoDB" id="7306089at2"/>
<dbReference type="EMBL" id="LNCD01000001">
    <property type="protein sequence ID" value="KWV60231.1"/>
    <property type="molecule type" value="Genomic_DNA"/>
</dbReference>
<dbReference type="GO" id="GO:0005737">
    <property type="term" value="C:cytoplasm"/>
    <property type="evidence" value="ECO:0007669"/>
    <property type="project" value="UniProtKB-SubCell"/>
</dbReference>
<keyword evidence="6" id="KW-1185">Reference proteome</keyword>
<comment type="function">
    <text evidence="4">Chaperone for NapA, the catalytic subunit of the periplasmic nitrate reductase. It binds directly and specifically to the twin-arginine signal peptide of NapA, preventing premature interaction with the Tat translocase and premature export.</text>
</comment>
<keyword evidence="3 4" id="KW-0143">Chaperone</keyword>
<protein>
    <recommendedName>
        <fullName evidence="4">Chaperone NapD</fullName>
    </recommendedName>
    <alternativeName>
        <fullName evidence="4">NapA signal peptide-binding chaperone NapD</fullName>
    </alternativeName>
</protein>
<dbReference type="Pfam" id="PF03927">
    <property type="entry name" value="NapD"/>
    <property type="match status" value="1"/>
</dbReference>
<dbReference type="PANTHER" id="PTHR38603">
    <property type="entry name" value="CHAPERONE NAPD"/>
    <property type="match status" value="1"/>
</dbReference>
<dbReference type="Proteomes" id="UP000068164">
    <property type="component" value="Unassembled WGS sequence"/>
</dbReference>
<evidence type="ECO:0000256" key="3">
    <source>
        <dbReference type="ARBA" id="ARBA00023186"/>
    </source>
</evidence>
<gene>
    <name evidence="4" type="primary">napD</name>
    <name evidence="5" type="ORF">AS026_00030</name>
</gene>
<proteinExistence type="inferred from homology"/>
<name>A0A120FRJ6_9HYPH</name>
<comment type="subcellular location">
    <subcellularLocation>
        <location evidence="1 4">Cytoplasm</location>
    </subcellularLocation>
</comment>
<dbReference type="HAMAP" id="MF_02200">
    <property type="entry name" value="NapD"/>
    <property type="match status" value="1"/>
</dbReference>
<comment type="caution">
    <text evidence="5">The sequence shown here is derived from an EMBL/GenBank/DDBJ whole genome shotgun (WGS) entry which is preliminary data.</text>
</comment>
<comment type="subunit">
    <text evidence="4">Interacts with the cytoplasmic NapA precursor.</text>
</comment>
<evidence type="ECO:0000256" key="4">
    <source>
        <dbReference type="HAMAP-Rule" id="MF_02200"/>
    </source>
</evidence>
<organism evidence="5 6">
    <name type="scientific">Rhizobium altiplani</name>
    <dbReference type="NCBI Taxonomy" id="1864509"/>
    <lineage>
        <taxon>Bacteria</taxon>
        <taxon>Pseudomonadati</taxon>
        <taxon>Pseudomonadota</taxon>
        <taxon>Alphaproteobacteria</taxon>
        <taxon>Hyphomicrobiales</taxon>
        <taxon>Rhizobiaceae</taxon>
        <taxon>Rhizobium/Agrobacterium group</taxon>
        <taxon>Rhizobium</taxon>
    </lineage>
</organism>
<dbReference type="GO" id="GO:0005048">
    <property type="term" value="F:signal sequence binding"/>
    <property type="evidence" value="ECO:0007669"/>
    <property type="project" value="UniProtKB-UniRule"/>
</dbReference>
<evidence type="ECO:0000256" key="2">
    <source>
        <dbReference type="ARBA" id="ARBA00022490"/>
    </source>
</evidence>
<reference evidence="5 6" key="1">
    <citation type="submission" date="2015-11" db="EMBL/GenBank/DDBJ databases">
        <title>Draft Genome Sequence of the Strain BR 10423 (Rhizobium sp.) isolated from nodules of Mimosa pudica.</title>
        <authorList>
            <person name="Barauna A.C."/>
            <person name="Zilli J.E."/>
            <person name="Simoes-Araujo J.L."/>
            <person name="Reis V.M."/>
            <person name="James E.K."/>
            <person name="Reis F.B.Jr."/>
            <person name="Rouws L.F."/>
            <person name="Passos S.R."/>
            <person name="Gois S.R."/>
        </authorList>
    </citation>
    <scope>NUCLEOTIDE SEQUENCE [LARGE SCALE GENOMIC DNA]</scope>
    <source>
        <strain evidence="5 6">BR10423</strain>
    </source>
</reference>
<dbReference type="AlphaFoldDB" id="A0A120FRJ6"/>
<sequence>MSEQPQRYHISSAVIATVPARTEGVLAAIAGMENVEIHGHGGGKIVVVIEGTDTGMLGECLTRISLLEGVITASMVFEHVETEEMRSDDRNTDAA</sequence>
<dbReference type="GO" id="GO:0051224">
    <property type="term" value="P:negative regulation of protein transport"/>
    <property type="evidence" value="ECO:0007669"/>
    <property type="project" value="UniProtKB-UniRule"/>
</dbReference>
<evidence type="ECO:0000313" key="5">
    <source>
        <dbReference type="EMBL" id="KWV60231.1"/>
    </source>
</evidence>
<dbReference type="PANTHER" id="PTHR38603:SF1">
    <property type="entry name" value="CHAPERONE NAPD"/>
    <property type="match status" value="1"/>
</dbReference>
<evidence type="ECO:0000313" key="6">
    <source>
        <dbReference type="Proteomes" id="UP000068164"/>
    </source>
</evidence>